<dbReference type="Proteomes" id="UP000489600">
    <property type="component" value="Unassembled WGS sequence"/>
</dbReference>
<sequence length="85" mass="8605">MTLDVSPEGGDKIGELRTSVRDSISEDNSGGDGVAAILGELSNTVMSTFDNGEETSESIVLCSGIGDSESQDSGCESIGESTTGI</sequence>
<feature type="compositionally biased region" description="Polar residues" evidence="1">
    <location>
        <begin position="71"/>
        <end position="85"/>
    </location>
</feature>
<gene>
    <name evidence="2" type="ORF">ANE_LOCUS10316</name>
</gene>
<dbReference type="EMBL" id="CABITT030000003">
    <property type="protein sequence ID" value="VVA99871.1"/>
    <property type="molecule type" value="Genomic_DNA"/>
</dbReference>
<organism evidence="2 3">
    <name type="scientific">Arabis nemorensis</name>
    <dbReference type="NCBI Taxonomy" id="586526"/>
    <lineage>
        <taxon>Eukaryota</taxon>
        <taxon>Viridiplantae</taxon>
        <taxon>Streptophyta</taxon>
        <taxon>Embryophyta</taxon>
        <taxon>Tracheophyta</taxon>
        <taxon>Spermatophyta</taxon>
        <taxon>Magnoliopsida</taxon>
        <taxon>eudicotyledons</taxon>
        <taxon>Gunneridae</taxon>
        <taxon>Pentapetalae</taxon>
        <taxon>rosids</taxon>
        <taxon>malvids</taxon>
        <taxon>Brassicales</taxon>
        <taxon>Brassicaceae</taxon>
        <taxon>Arabideae</taxon>
        <taxon>Arabis</taxon>
    </lineage>
</organism>
<feature type="region of interest" description="Disordered" evidence="1">
    <location>
        <begin position="65"/>
        <end position="85"/>
    </location>
</feature>
<evidence type="ECO:0000313" key="3">
    <source>
        <dbReference type="Proteomes" id="UP000489600"/>
    </source>
</evidence>
<evidence type="ECO:0000256" key="1">
    <source>
        <dbReference type="SAM" id="MobiDB-lite"/>
    </source>
</evidence>
<keyword evidence="3" id="KW-1185">Reference proteome</keyword>
<accession>A0A565BEY8</accession>
<protein>
    <submittedName>
        <fullName evidence="2">Uncharacterized protein</fullName>
    </submittedName>
</protein>
<reference evidence="2" key="1">
    <citation type="submission" date="2019-07" db="EMBL/GenBank/DDBJ databases">
        <authorList>
            <person name="Dittberner H."/>
        </authorList>
    </citation>
    <scope>NUCLEOTIDE SEQUENCE [LARGE SCALE GENOMIC DNA]</scope>
</reference>
<name>A0A565BEY8_9BRAS</name>
<comment type="caution">
    <text evidence="2">The sequence shown here is derived from an EMBL/GenBank/DDBJ whole genome shotgun (WGS) entry which is preliminary data.</text>
</comment>
<evidence type="ECO:0000313" key="2">
    <source>
        <dbReference type="EMBL" id="VVA99871.1"/>
    </source>
</evidence>
<dbReference type="AlphaFoldDB" id="A0A565BEY8"/>
<proteinExistence type="predicted"/>